<evidence type="ECO:0000256" key="8">
    <source>
        <dbReference type="ARBA" id="ARBA00022967"/>
    </source>
</evidence>
<dbReference type="AlphaFoldDB" id="A0A418VLN1"/>
<evidence type="ECO:0000256" key="9">
    <source>
        <dbReference type="ARBA" id="ARBA00022982"/>
    </source>
</evidence>
<evidence type="ECO:0000256" key="12">
    <source>
        <dbReference type="ARBA" id="ARBA00023136"/>
    </source>
</evidence>
<dbReference type="EC" id="7.1.1.9" evidence="3"/>
<dbReference type="SUPFAM" id="SSF49503">
    <property type="entry name" value="Cupredoxins"/>
    <property type="match status" value="1"/>
</dbReference>
<dbReference type="PANTHER" id="PTHR22888">
    <property type="entry name" value="CYTOCHROME C OXIDASE, SUBUNIT II"/>
    <property type="match status" value="1"/>
</dbReference>
<dbReference type="Gene3D" id="1.10.287.90">
    <property type="match status" value="1"/>
</dbReference>
<keyword evidence="8" id="KW-1278">Translocase</keyword>
<proteinExistence type="inferred from homology"/>
<evidence type="ECO:0000256" key="10">
    <source>
        <dbReference type="ARBA" id="ARBA00022989"/>
    </source>
</evidence>
<comment type="catalytic activity">
    <reaction evidence="15">
        <text>4 Fe(II)-[cytochrome c] + O2 + 8 H(+)(in) = 4 Fe(III)-[cytochrome c] + 2 H2O + 4 H(+)(out)</text>
        <dbReference type="Rhea" id="RHEA:11436"/>
        <dbReference type="Rhea" id="RHEA-COMP:10350"/>
        <dbReference type="Rhea" id="RHEA-COMP:14399"/>
        <dbReference type="ChEBI" id="CHEBI:15377"/>
        <dbReference type="ChEBI" id="CHEBI:15378"/>
        <dbReference type="ChEBI" id="CHEBI:15379"/>
        <dbReference type="ChEBI" id="CHEBI:29033"/>
        <dbReference type="ChEBI" id="CHEBI:29034"/>
        <dbReference type="EC" id="7.1.1.9"/>
    </reaction>
</comment>
<evidence type="ECO:0000313" key="18">
    <source>
        <dbReference type="EMBL" id="RJF77019.1"/>
    </source>
</evidence>
<comment type="similarity">
    <text evidence="2">Belongs to the cytochrome c oxidase subunit 2 family.</text>
</comment>
<evidence type="ECO:0000256" key="14">
    <source>
        <dbReference type="ARBA" id="ARBA00031399"/>
    </source>
</evidence>
<evidence type="ECO:0000313" key="19">
    <source>
        <dbReference type="Proteomes" id="UP000285523"/>
    </source>
</evidence>
<dbReference type="CDD" id="cd04213">
    <property type="entry name" value="CuRO_CcO_Caa3_II"/>
    <property type="match status" value="1"/>
</dbReference>
<gene>
    <name evidence="18" type="primary">coxB</name>
    <name evidence="18" type="ORF">D4Q52_04095</name>
</gene>
<dbReference type="PANTHER" id="PTHR22888:SF9">
    <property type="entry name" value="CYTOCHROME C OXIDASE SUBUNIT 2"/>
    <property type="match status" value="1"/>
</dbReference>
<keyword evidence="9" id="KW-0249">Electron transport</keyword>
<dbReference type="OrthoDB" id="9781261at2"/>
<dbReference type="GO" id="GO:0016491">
    <property type="term" value="F:oxidoreductase activity"/>
    <property type="evidence" value="ECO:0007669"/>
    <property type="project" value="UniProtKB-KW"/>
</dbReference>
<sequence>MRRSRAWFKAGVIGNGSLLIAGCSGPLSTVDPAGASAAAIASLWWAMLIGATLLFALVMALLLWVFLKPAAKRSASPKLWLVGGGLVLPALVLTPLLGYGLYIGEKLLAHPRADAPVRIDVLVRQWDWTFRYPGPNGTRVSVNELHLPVGRAADLHVTTADVIHGFWIPRLGGKVDAIPGHTNVVRLSASQAGSYRGVCAEFCGTGHTVMDFAVEAHDGDAFDAQLDKLSKDTP</sequence>
<comment type="caution">
    <text evidence="18">The sequence shown here is derived from an EMBL/GenBank/DDBJ whole genome shotgun (WGS) entry which is preliminary data.</text>
</comment>
<organism evidence="18 19">
    <name type="scientific">Rhodopseudomonas palustris</name>
    <dbReference type="NCBI Taxonomy" id="1076"/>
    <lineage>
        <taxon>Bacteria</taxon>
        <taxon>Pseudomonadati</taxon>
        <taxon>Pseudomonadota</taxon>
        <taxon>Alphaproteobacteria</taxon>
        <taxon>Hyphomicrobiales</taxon>
        <taxon>Nitrobacteraceae</taxon>
        <taxon>Rhodopseudomonas</taxon>
    </lineage>
</organism>
<dbReference type="PROSITE" id="PS51257">
    <property type="entry name" value="PROKAR_LIPOPROTEIN"/>
    <property type="match status" value="1"/>
</dbReference>
<keyword evidence="10 16" id="KW-1133">Transmembrane helix</keyword>
<dbReference type="InterPro" id="IPR045187">
    <property type="entry name" value="CcO_II"/>
</dbReference>
<keyword evidence="11" id="KW-0186">Copper</keyword>
<dbReference type="PROSITE" id="PS50857">
    <property type="entry name" value="COX2_CUA"/>
    <property type="match status" value="1"/>
</dbReference>
<dbReference type="GO" id="GO:0004129">
    <property type="term" value="F:cytochrome-c oxidase activity"/>
    <property type="evidence" value="ECO:0007669"/>
    <property type="project" value="UniProtKB-EC"/>
</dbReference>
<accession>A0A418VLN1</accession>
<keyword evidence="12 16" id="KW-0472">Membrane</keyword>
<feature type="transmembrane region" description="Helical" evidence="16">
    <location>
        <begin position="79"/>
        <end position="102"/>
    </location>
</feature>
<evidence type="ECO:0000256" key="4">
    <source>
        <dbReference type="ARBA" id="ARBA00022448"/>
    </source>
</evidence>
<evidence type="ECO:0000256" key="6">
    <source>
        <dbReference type="ARBA" id="ARBA00022692"/>
    </source>
</evidence>
<evidence type="ECO:0000256" key="13">
    <source>
        <dbReference type="ARBA" id="ARBA00024688"/>
    </source>
</evidence>
<feature type="domain" description="Cytochrome oxidase subunit II copper A binding" evidence="17">
    <location>
        <begin position="114"/>
        <end position="228"/>
    </location>
</feature>
<dbReference type="Gene3D" id="2.60.40.420">
    <property type="entry name" value="Cupredoxins - blue copper proteins"/>
    <property type="match status" value="1"/>
</dbReference>
<dbReference type="GO" id="GO:0005507">
    <property type="term" value="F:copper ion binding"/>
    <property type="evidence" value="ECO:0007669"/>
    <property type="project" value="InterPro"/>
</dbReference>
<reference evidence="18 19" key="1">
    <citation type="submission" date="2018-09" db="EMBL/GenBank/DDBJ databases">
        <title>Draft genome sequence of Rhodopseudomonas palustris 2.1.18.</title>
        <authorList>
            <person name="Robertson S.L."/>
            <person name="Meyer T.E."/>
            <person name="Kyndt J.A."/>
        </authorList>
    </citation>
    <scope>NUCLEOTIDE SEQUENCE [LARGE SCALE GENOMIC DNA]</scope>
    <source>
        <strain evidence="18 19">2.1.18</strain>
    </source>
</reference>
<keyword evidence="5" id="KW-0679">Respiratory chain</keyword>
<dbReference type="InterPro" id="IPR036257">
    <property type="entry name" value="Cyt_c_oxidase_su2_TM_sf"/>
</dbReference>
<evidence type="ECO:0000256" key="5">
    <source>
        <dbReference type="ARBA" id="ARBA00022660"/>
    </source>
</evidence>
<feature type="transmembrane region" description="Helical" evidence="16">
    <location>
        <begin position="47"/>
        <end position="67"/>
    </location>
</feature>
<dbReference type="NCBIfam" id="TIGR02866">
    <property type="entry name" value="CoxB"/>
    <property type="match status" value="1"/>
</dbReference>
<dbReference type="InterPro" id="IPR008972">
    <property type="entry name" value="Cupredoxin"/>
</dbReference>
<keyword evidence="18" id="KW-0560">Oxidoreductase</keyword>
<evidence type="ECO:0000256" key="3">
    <source>
        <dbReference type="ARBA" id="ARBA00012949"/>
    </source>
</evidence>
<comment type="subcellular location">
    <subcellularLocation>
        <location evidence="1">Membrane</location>
        <topology evidence="1">Multi-pass membrane protein</topology>
    </subcellularLocation>
</comment>
<dbReference type="InterPro" id="IPR034236">
    <property type="entry name" value="CuRO_CcO_Caa3_II"/>
</dbReference>
<dbReference type="Pfam" id="PF00116">
    <property type="entry name" value="COX2"/>
    <property type="match status" value="1"/>
</dbReference>
<keyword evidence="6 16" id="KW-0812">Transmembrane</keyword>
<evidence type="ECO:0000256" key="16">
    <source>
        <dbReference type="SAM" id="Phobius"/>
    </source>
</evidence>
<dbReference type="InterPro" id="IPR001505">
    <property type="entry name" value="Copper_CuA"/>
</dbReference>
<keyword evidence="7" id="KW-0479">Metal-binding</keyword>
<dbReference type="PROSITE" id="PS00078">
    <property type="entry name" value="COX2"/>
    <property type="match status" value="1"/>
</dbReference>
<evidence type="ECO:0000256" key="7">
    <source>
        <dbReference type="ARBA" id="ARBA00022723"/>
    </source>
</evidence>
<name>A0A418VLN1_RHOPL</name>
<evidence type="ECO:0000256" key="1">
    <source>
        <dbReference type="ARBA" id="ARBA00004141"/>
    </source>
</evidence>
<dbReference type="GO" id="GO:0042773">
    <property type="term" value="P:ATP synthesis coupled electron transport"/>
    <property type="evidence" value="ECO:0007669"/>
    <property type="project" value="TreeGrafter"/>
</dbReference>
<dbReference type="InterPro" id="IPR002429">
    <property type="entry name" value="CcO_II-like_C"/>
</dbReference>
<evidence type="ECO:0000256" key="11">
    <source>
        <dbReference type="ARBA" id="ARBA00023008"/>
    </source>
</evidence>
<dbReference type="GO" id="GO:0016020">
    <property type="term" value="C:membrane"/>
    <property type="evidence" value="ECO:0007669"/>
    <property type="project" value="UniProtKB-SubCell"/>
</dbReference>
<evidence type="ECO:0000259" key="17">
    <source>
        <dbReference type="PROSITE" id="PS50857"/>
    </source>
</evidence>
<keyword evidence="4" id="KW-0813">Transport</keyword>
<evidence type="ECO:0000256" key="2">
    <source>
        <dbReference type="ARBA" id="ARBA00007866"/>
    </source>
</evidence>
<dbReference type="Proteomes" id="UP000285523">
    <property type="component" value="Unassembled WGS sequence"/>
</dbReference>
<protein>
    <recommendedName>
        <fullName evidence="3">cytochrome-c oxidase</fullName>
        <ecNumber evidence="3">7.1.1.9</ecNumber>
    </recommendedName>
    <alternativeName>
        <fullName evidence="14">Cytochrome aa3 subunit 2</fullName>
    </alternativeName>
</protein>
<dbReference type="InterPro" id="IPR014222">
    <property type="entry name" value="Cyt_c_oxidase_su2"/>
</dbReference>
<evidence type="ECO:0000256" key="15">
    <source>
        <dbReference type="ARBA" id="ARBA00047816"/>
    </source>
</evidence>
<dbReference type="EMBL" id="QYYD01000003">
    <property type="protein sequence ID" value="RJF77019.1"/>
    <property type="molecule type" value="Genomic_DNA"/>
</dbReference>
<comment type="function">
    <text evidence="13">Subunits I and II form the functional core of the enzyme complex. Electrons originating in cytochrome c are transferred via heme a and Cu(A) to the binuclear center formed by heme a3 and Cu(B).</text>
</comment>